<dbReference type="OrthoDB" id="10003767at2759"/>
<dbReference type="PANTHER" id="PTHR21310:SF56">
    <property type="entry name" value="AMINOGLYCOSIDE PHOSPHOTRANSFERASE DOMAIN-CONTAINING PROTEIN"/>
    <property type="match status" value="1"/>
</dbReference>
<feature type="non-terminal residue" evidence="2">
    <location>
        <position position="1"/>
    </location>
</feature>
<accession>A0A4Y7PDT1</accession>
<dbReference type="SUPFAM" id="SSF56112">
    <property type="entry name" value="Protein kinase-like (PK-like)"/>
    <property type="match status" value="1"/>
</dbReference>
<evidence type="ECO:0000259" key="1">
    <source>
        <dbReference type="Pfam" id="PF01636"/>
    </source>
</evidence>
<dbReference type="EMBL" id="ML170940">
    <property type="protein sequence ID" value="TDL13148.1"/>
    <property type="molecule type" value="Genomic_DNA"/>
</dbReference>
<keyword evidence="3" id="KW-1185">Reference proteome</keyword>
<dbReference type="STRING" id="50990.A0A4Y7PDT1"/>
<proteinExistence type="predicted"/>
<feature type="non-terminal residue" evidence="2">
    <location>
        <position position="152"/>
    </location>
</feature>
<gene>
    <name evidence="2" type="ORF">BD410DRAFT_680062</name>
</gene>
<dbReference type="Proteomes" id="UP000294933">
    <property type="component" value="Unassembled WGS sequence"/>
</dbReference>
<dbReference type="AlphaFoldDB" id="A0A4Y7PDT1"/>
<feature type="domain" description="Aminoglycoside phosphotransferase" evidence="1">
    <location>
        <begin position="63"/>
        <end position="151"/>
    </location>
</feature>
<dbReference type="InterPro" id="IPR011009">
    <property type="entry name" value="Kinase-like_dom_sf"/>
</dbReference>
<evidence type="ECO:0000313" key="3">
    <source>
        <dbReference type="Proteomes" id="UP000294933"/>
    </source>
</evidence>
<evidence type="ECO:0000313" key="2">
    <source>
        <dbReference type="EMBL" id="TDL13148.1"/>
    </source>
</evidence>
<dbReference type="PANTHER" id="PTHR21310">
    <property type="entry name" value="AMINOGLYCOSIDE PHOSPHOTRANSFERASE-RELATED-RELATED"/>
    <property type="match status" value="1"/>
</dbReference>
<organism evidence="2 3">
    <name type="scientific">Rickenella mellea</name>
    <dbReference type="NCBI Taxonomy" id="50990"/>
    <lineage>
        <taxon>Eukaryota</taxon>
        <taxon>Fungi</taxon>
        <taxon>Dikarya</taxon>
        <taxon>Basidiomycota</taxon>
        <taxon>Agaricomycotina</taxon>
        <taxon>Agaricomycetes</taxon>
        <taxon>Hymenochaetales</taxon>
        <taxon>Rickenellaceae</taxon>
        <taxon>Rickenella</taxon>
    </lineage>
</organism>
<dbReference type="Pfam" id="PF01636">
    <property type="entry name" value="APH"/>
    <property type="match status" value="1"/>
</dbReference>
<dbReference type="InterPro" id="IPR002575">
    <property type="entry name" value="Aminoglycoside_PTrfase"/>
</dbReference>
<protein>
    <recommendedName>
        <fullName evidence="1">Aminoglycoside phosphotransferase domain-containing protein</fullName>
    </recommendedName>
</protein>
<dbReference type="VEuPathDB" id="FungiDB:BD410DRAFT_680062"/>
<reference evidence="2 3" key="1">
    <citation type="submission" date="2018-06" db="EMBL/GenBank/DDBJ databases">
        <title>A transcriptomic atlas of mushroom development highlights an independent origin of complex multicellularity.</title>
        <authorList>
            <consortium name="DOE Joint Genome Institute"/>
            <person name="Krizsan K."/>
            <person name="Almasi E."/>
            <person name="Merenyi Z."/>
            <person name="Sahu N."/>
            <person name="Viragh M."/>
            <person name="Koszo T."/>
            <person name="Mondo S."/>
            <person name="Kiss B."/>
            <person name="Balint B."/>
            <person name="Kues U."/>
            <person name="Barry K."/>
            <person name="Hegedus J.C."/>
            <person name="Henrissat B."/>
            <person name="Johnson J."/>
            <person name="Lipzen A."/>
            <person name="Ohm R."/>
            <person name="Nagy I."/>
            <person name="Pangilinan J."/>
            <person name="Yan J."/>
            <person name="Xiong Y."/>
            <person name="Grigoriev I.V."/>
            <person name="Hibbett D.S."/>
            <person name="Nagy L.G."/>
        </authorList>
    </citation>
    <scope>NUCLEOTIDE SEQUENCE [LARGE SCALE GENOMIC DNA]</scope>
    <source>
        <strain evidence="2 3">SZMC22713</strain>
    </source>
</reference>
<dbReference type="InterPro" id="IPR051678">
    <property type="entry name" value="AGP_Transferase"/>
</dbReference>
<dbReference type="Gene3D" id="3.30.200.20">
    <property type="entry name" value="Phosphorylase Kinase, domain 1"/>
    <property type="match status" value="1"/>
</dbReference>
<sequence>SETSTIMYSQESFETYKDRVTLLLASLLPQTTASPPTITRLKGDSYNRVVGLTITSTSPDTQGKSQKEELILRVPRDVDDVNVACRVRVLIQLRNAGTVPVPEVLFYDATRNNALDSPYIIMRRIEGEGLDSALKKMNHQERLGVAREMAKL</sequence>
<name>A0A4Y7PDT1_9AGAM</name>